<dbReference type="EMBL" id="CAJJDN010000053">
    <property type="protein sequence ID" value="CAD8089052.1"/>
    <property type="molecule type" value="Genomic_DNA"/>
</dbReference>
<dbReference type="GO" id="GO:0008655">
    <property type="term" value="P:pyrimidine-containing compound salvage"/>
    <property type="evidence" value="ECO:0007669"/>
    <property type="project" value="UniProtKB-ARBA"/>
</dbReference>
<dbReference type="Pfam" id="PF14681">
    <property type="entry name" value="UPRTase"/>
    <property type="match status" value="1"/>
</dbReference>
<dbReference type="OrthoDB" id="106623at2759"/>
<evidence type="ECO:0000256" key="7">
    <source>
        <dbReference type="ARBA" id="ARBA00022679"/>
    </source>
</evidence>
<comment type="similarity">
    <text evidence="3">Belongs to the UPRTase family.</text>
</comment>
<keyword evidence="9" id="KW-0342">GTP-binding</keyword>
<dbReference type="InterPro" id="IPR000836">
    <property type="entry name" value="PRTase_dom"/>
</dbReference>
<comment type="cofactor">
    <cofactor evidence="1">
        <name>Mg(2+)</name>
        <dbReference type="ChEBI" id="CHEBI:18420"/>
    </cofactor>
</comment>
<feature type="domain" description="Phosphoribosyltransferase" evidence="10">
    <location>
        <begin position="57"/>
        <end position="265"/>
    </location>
</feature>
<evidence type="ECO:0000256" key="2">
    <source>
        <dbReference type="ARBA" id="ARBA00005180"/>
    </source>
</evidence>
<evidence type="ECO:0000259" key="10">
    <source>
        <dbReference type="Pfam" id="PF14681"/>
    </source>
</evidence>
<evidence type="ECO:0000256" key="6">
    <source>
        <dbReference type="ARBA" id="ARBA00022676"/>
    </source>
</evidence>
<evidence type="ECO:0000256" key="9">
    <source>
        <dbReference type="ARBA" id="ARBA00023134"/>
    </source>
</evidence>
<dbReference type="FunFam" id="3.40.50.2020:FF:000023">
    <property type="entry name" value="Probable uracil phosphoribosyltransferase"/>
    <property type="match status" value="1"/>
</dbReference>
<keyword evidence="12" id="KW-1185">Reference proteome</keyword>
<comment type="pathway">
    <text evidence="2">Pyrimidine metabolism; UMP biosynthesis via salvage pathway; UMP from uracil: step 1/1.</text>
</comment>
<dbReference type="CDD" id="cd06223">
    <property type="entry name" value="PRTases_typeI"/>
    <property type="match status" value="1"/>
</dbReference>
<gene>
    <name evidence="11" type="ORF">PSON_ATCC_30995.1.T0530237</name>
</gene>
<dbReference type="Proteomes" id="UP000692954">
    <property type="component" value="Unassembled WGS sequence"/>
</dbReference>
<keyword evidence="6" id="KW-0328">Glycosyltransferase</keyword>
<reference evidence="11" key="1">
    <citation type="submission" date="2021-01" db="EMBL/GenBank/DDBJ databases">
        <authorList>
            <consortium name="Genoscope - CEA"/>
            <person name="William W."/>
        </authorList>
    </citation>
    <scope>NUCLEOTIDE SEQUENCE</scope>
</reference>
<organism evidence="11 12">
    <name type="scientific">Paramecium sonneborni</name>
    <dbReference type="NCBI Taxonomy" id="65129"/>
    <lineage>
        <taxon>Eukaryota</taxon>
        <taxon>Sar</taxon>
        <taxon>Alveolata</taxon>
        <taxon>Ciliophora</taxon>
        <taxon>Intramacronucleata</taxon>
        <taxon>Oligohymenophorea</taxon>
        <taxon>Peniculida</taxon>
        <taxon>Parameciidae</taxon>
        <taxon>Paramecium</taxon>
    </lineage>
</organism>
<evidence type="ECO:0000256" key="1">
    <source>
        <dbReference type="ARBA" id="ARBA00001946"/>
    </source>
</evidence>
<keyword evidence="7" id="KW-0808">Transferase</keyword>
<dbReference type="NCBIfam" id="NF001097">
    <property type="entry name" value="PRK00129.1"/>
    <property type="match status" value="1"/>
</dbReference>
<evidence type="ECO:0000256" key="8">
    <source>
        <dbReference type="ARBA" id="ARBA00022741"/>
    </source>
</evidence>
<dbReference type="EC" id="2.4.2.9" evidence="4"/>
<name>A0A8S1NA92_9CILI</name>
<proteinExistence type="inferred from homology"/>
<keyword evidence="5" id="KW-0021">Allosteric enzyme</keyword>
<dbReference type="GO" id="GO:0004845">
    <property type="term" value="F:uracil phosphoribosyltransferase activity"/>
    <property type="evidence" value="ECO:0007669"/>
    <property type="project" value="UniProtKB-EC"/>
</dbReference>
<keyword evidence="8" id="KW-0547">Nucleotide-binding</keyword>
<accession>A0A8S1NA92</accession>
<protein>
    <recommendedName>
        <fullName evidence="4">uracil phosphoribosyltransferase</fullName>
        <ecNumber evidence="4">2.4.2.9</ecNumber>
    </recommendedName>
</protein>
<comment type="caution">
    <text evidence="11">The sequence shown here is derived from an EMBL/GenBank/DDBJ whole genome shotgun (WGS) entry which is preliminary data.</text>
</comment>
<sequence>MNLINLKIVKAGLIGMIGSSYIAQQQQNRLKCAAPYFSFISHTELQQFRLRFPSLYVLDKFQVEHILSVIRNKTTQTKDFRLYSDRLIRLLLEKAVSEHIKKMSPQEGQQSQQQQAQVISFEQKQFCVVVMIRSGNAFLGEALKVLPGTSVGFILVQEHPQTKDPQLIYCKLPEDVDQKQVILTDAMITTGGRITTAIKALLSHGVTQDNITAVNIVSCEKGLSRVLHQFPKVKIITAGVDHALNTIQDLRFPGVGDFGDRYFGTVDQY</sequence>
<evidence type="ECO:0000313" key="12">
    <source>
        <dbReference type="Proteomes" id="UP000692954"/>
    </source>
</evidence>
<evidence type="ECO:0000256" key="4">
    <source>
        <dbReference type="ARBA" id="ARBA00011894"/>
    </source>
</evidence>
<evidence type="ECO:0000256" key="5">
    <source>
        <dbReference type="ARBA" id="ARBA00022533"/>
    </source>
</evidence>
<evidence type="ECO:0000313" key="11">
    <source>
        <dbReference type="EMBL" id="CAD8089052.1"/>
    </source>
</evidence>
<evidence type="ECO:0000256" key="3">
    <source>
        <dbReference type="ARBA" id="ARBA00009516"/>
    </source>
</evidence>
<dbReference type="GO" id="GO:0005525">
    <property type="term" value="F:GTP binding"/>
    <property type="evidence" value="ECO:0007669"/>
    <property type="project" value="UniProtKB-KW"/>
</dbReference>
<dbReference type="AlphaFoldDB" id="A0A8S1NA92"/>